<feature type="signal peptide" evidence="1">
    <location>
        <begin position="1"/>
        <end position="23"/>
    </location>
</feature>
<dbReference type="SMART" id="SM00564">
    <property type="entry name" value="PQQ"/>
    <property type="match status" value="4"/>
</dbReference>
<proteinExistence type="predicted"/>
<dbReference type="EMBL" id="JAENRR010000012">
    <property type="protein sequence ID" value="MBK3517090.1"/>
    <property type="molecule type" value="Genomic_DNA"/>
</dbReference>
<dbReference type="RefSeq" id="WP_200464319.1">
    <property type="nucleotide sequence ID" value="NZ_JAENRR010000012.1"/>
</dbReference>
<dbReference type="PANTHER" id="PTHR34512">
    <property type="entry name" value="CELL SURFACE PROTEIN"/>
    <property type="match status" value="1"/>
</dbReference>
<evidence type="ECO:0000313" key="4">
    <source>
        <dbReference type="Proteomes" id="UP000605676"/>
    </source>
</evidence>
<keyword evidence="4" id="KW-1185">Reference proteome</keyword>
<evidence type="ECO:0000313" key="3">
    <source>
        <dbReference type="EMBL" id="MBK3517090.1"/>
    </source>
</evidence>
<feature type="domain" description="Pyrrolo-quinoline quinone repeat" evidence="2">
    <location>
        <begin position="59"/>
        <end position="204"/>
    </location>
</feature>
<organism evidence="3 4">
    <name type="scientific">Carboxylicivirga marina</name>
    <dbReference type="NCBI Taxonomy" id="2800988"/>
    <lineage>
        <taxon>Bacteria</taxon>
        <taxon>Pseudomonadati</taxon>
        <taxon>Bacteroidota</taxon>
        <taxon>Bacteroidia</taxon>
        <taxon>Marinilabiliales</taxon>
        <taxon>Marinilabiliaceae</taxon>
        <taxon>Carboxylicivirga</taxon>
    </lineage>
</organism>
<evidence type="ECO:0000256" key="1">
    <source>
        <dbReference type="SAM" id="SignalP"/>
    </source>
</evidence>
<dbReference type="InterPro" id="IPR015943">
    <property type="entry name" value="WD40/YVTN_repeat-like_dom_sf"/>
</dbReference>
<dbReference type="InterPro" id="IPR011047">
    <property type="entry name" value="Quinoprotein_ADH-like_sf"/>
</dbReference>
<dbReference type="Pfam" id="PF13360">
    <property type="entry name" value="PQQ_2"/>
    <property type="match status" value="1"/>
</dbReference>
<gene>
    <name evidence="3" type="ORF">JIV24_07025</name>
</gene>
<dbReference type="InterPro" id="IPR018391">
    <property type="entry name" value="PQQ_b-propeller_rpt"/>
</dbReference>
<keyword evidence="1" id="KW-0732">Signal</keyword>
<dbReference type="InterPro" id="IPR002372">
    <property type="entry name" value="PQQ_rpt_dom"/>
</dbReference>
<sequence>MSITKLLQLSGIILLIMIQQVSAQEHKTTDWNQYLGSDRNAAVDGVAIAHNWTEKGPDKVWEFKLGQGYGGASVFNGEVFVLDRIIGEADVLRCIDSSTGEEKWNYKYEAKGELPYPGSRAVPTVDENYVWCVGPHGHLKCIDKKTHQSVWSHNLLDEYGGKLQRWGFSVSPIVVDDLVIVSPQGEKAGVVAYNKLTGDVVWESRRLTGQRFHVSPTIGEYGGITQIIMTSSCVKGDGFTSDEVVAFEVNTGKELWRYEGFNSFACIAPPLVLDENRLFLTSCAYKDKYNPVSILLEISSDGENFAFEEVFRNEEVGCKMHPPVFVNDHFYINNNGRPNELVCLNLKGERVWDKQSAPGFEMGSIILVDGLIINQNGKNADVYLIEPSPEAYKELGKVSLFESDKSQAWSPMAFSDGKLFVRDMEKMVCVDLVGGAELVKH</sequence>
<comment type="caution">
    <text evidence="3">The sequence shown here is derived from an EMBL/GenBank/DDBJ whole genome shotgun (WGS) entry which is preliminary data.</text>
</comment>
<name>A0ABS1HHC7_9BACT</name>
<accession>A0ABS1HHC7</accession>
<dbReference type="SUPFAM" id="SSF50998">
    <property type="entry name" value="Quinoprotein alcohol dehydrogenase-like"/>
    <property type="match status" value="1"/>
</dbReference>
<evidence type="ECO:0000259" key="2">
    <source>
        <dbReference type="Pfam" id="PF13360"/>
    </source>
</evidence>
<dbReference type="Gene3D" id="2.130.10.10">
    <property type="entry name" value="YVTN repeat-like/Quinoprotein amine dehydrogenase"/>
    <property type="match status" value="1"/>
</dbReference>
<protein>
    <submittedName>
        <fullName evidence="3">PQQ-like beta-propeller repeat protein</fullName>
    </submittedName>
</protein>
<reference evidence="3 4" key="1">
    <citation type="submission" date="2021-01" db="EMBL/GenBank/DDBJ databases">
        <title>Carboxyliciviraga sp.nov., isolated from coastal sediments.</title>
        <authorList>
            <person name="Lu D."/>
            <person name="Zhang T."/>
        </authorList>
    </citation>
    <scope>NUCLEOTIDE SEQUENCE [LARGE SCALE GENOMIC DNA]</scope>
    <source>
        <strain evidence="3 4">N1Y132</strain>
    </source>
</reference>
<feature type="chain" id="PRO_5046658850" evidence="1">
    <location>
        <begin position="24"/>
        <end position="441"/>
    </location>
</feature>
<dbReference type="Proteomes" id="UP000605676">
    <property type="component" value="Unassembled WGS sequence"/>
</dbReference>
<dbReference type="PANTHER" id="PTHR34512:SF30">
    <property type="entry name" value="OUTER MEMBRANE PROTEIN ASSEMBLY FACTOR BAMB"/>
    <property type="match status" value="1"/>
</dbReference>